<dbReference type="GO" id="GO:0005524">
    <property type="term" value="F:ATP binding"/>
    <property type="evidence" value="ECO:0007669"/>
    <property type="project" value="InterPro"/>
</dbReference>
<dbReference type="InterPro" id="IPR001757">
    <property type="entry name" value="P_typ_ATPase"/>
</dbReference>
<dbReference type="GO" id="GO:0005388">
    <property type="term" value="F:P-type calcium transporter activity"/>
    <property type="evidence" value="ECO:0007669"/>
    <property type="project" value="TreeGrafter"/>
</dbReference>
<sequence>MEVTKFLLGQEFIEKFNYTLIASSVMELFHQGVGLNTTGSVYKTDSGSKLEFSGSPTEKALLSWGVLELNMNFELLKRSSELLHEEAFSSEKKRSGILMKKNGDNTMHMHWKGAAEIIIAMCTHYYDSLGNVKVMEDTERENLNQLVQGMAASSLRCIGFAHKEVYEHELNDGEAQLKENNYTLLGVVGMKDPCRPGVRKAVQDCQRAGVNVKMITGDNVFTAKAIAIECGILRPDQDMDGAVVEGEEFRNYTQVERSSPSDKLLMVKCLKQKRHMVAVTGDGTNDAPAIKEADIGLSMGIQGTEVAKEIARSQLFQI</sequence>
<evidence type="ECO:0000313" key="6">
    <source>
        <dbReference type="EMBL" id="WOH12788.1"/>
    </source>
</evidence>
<reference evidence="6" key="1">
    <citation type="journal article" date="2016" name="Nat. Genet.">
        <title>A high-quality carrot genome assembly provides new insights into carotenoid accumulation and asterid genome evolution.</title>
        <authorList>
            <person name="Iorizzo M."/>
            <person name="Ellison S."/>
            <person name="Senalik D."/>
            <person name="Zeng P."/>
            <person name="Satapoomin P."/>
            <person name="Huang J."/>
            <person name="Bowman M."/>
            <person name="Iovene M."/>
            <person name="Sanseverino W."/>
            <person name="Cavagnaro P."/>
            <person name="Yildiz M."/>
            <person name="Macko-Podgorni A."/>
            <person name="Moranska E."/>
            <person name="Grzebelus E."/>
            <person name="Grzebelus D."/>
            <person name="Ashrafi H."/>
            <person name="Zheng Z."/>
            <person name="Cheng S."/>
            <person name="Spooner D."/>
            <person name="Van Deynze A."/>
            <person name="Simon P."/>
        </authorList>
    </citation>
    <scope>NUCLEOTIDE SEQUENCE</scope>
    <source>
        <tissue evidence="6">Leaf</tissue>
    </source>
</reference>
<name>A0AAF1BCE0_DAUCS</name>
<keyword evidence="3" id="KW-0460">Magnesium</keyword>
<keyword evidence="4" id="KW-1133">Transmembrane helix</keyword>
<accession>A0AAF1BCE0</accession>
<keyword evidence="7" id="KW-1185">Reference proteome</keyword>
<dbReference type="PRINTS" id="PR00120">
    <property type="entry name" value="HATPASE"/>
</dbReference>
<dbReference type="PANTHER" id="PTHR24093">
    <property type="entry name" value="CATION TRANSPORTING ATPASE"/>
    <property type="match status" value="1"/>
</dbReference>
<dbReference type="SUPFAM" id="SSF81660">
    <property type="entry name" value="Metal cation-transporting ATPase, ATP-binding domain N"/>
    <property type="match status" value="1"/>
</dbReference>
<dbReference type="PANTHER" id="PTHR24093:SF434">
    <property type="entry name" value="CALCIUM-TRANSPORTING ATPASE 13, PLASMA MEMBRANE-TYPE-RELATED"/>
    <property type="match status" value="1"/>
</dbReference>
<evidence type="ECO:0000256" key="5">
    <source>
        <dbReference type="ARBA" id="ARBA00023136"/>
    </source>
</evidence>
<organism evidence="6 7">
    <name type="scientific">Daucus carota subsp. sativus</name>
    <name type="common">Carrot</name>
    <dbReference type="NCBI Taxonomy" id="79200"/>
    <lineage>
        <taxon>Eukaryota</taxon>
        <taxon>Viridiplantae</taxon>
        <taxon>Streptophyta</taxon>
        <taxon>Embryophyta</taxon>
        <taxon>Tracheophyta</taxon>
        <taxon>Spermatophyta</taxon>
        <taxon>Magnoliopsida</taxon>
        <taxon>eudicotyledons</taxon>
        <taxon>Gunneridae</taxon>
        <taxon>Pentapetalae</taxon>
        <taxon>asterids</taxon>
        <taxon>campanulids</taxon>
        <taxon>Apiales</taxon>
        <taxon>Apiaceae</taxon>
        <taxon>Apioideae</taxon>
        <taxon>Scandiceae</taxon>
        <taxon>Daucinae</taxon>
        <taxon>Daucus</taxon>
        <taxon>Daucus sect. Daucus</taxon>
    </lineage>
</organism>
<evidence type="ECO:0008006" key="8">
    <source>
        <dbReference type="Google" id="ProtNLM"/>
    </source>
</evidence>
<protein>
    <recommendedName>
        <fullName evidence="8">Cation-transporting P-type ATPase C-terminal domain-containing protein</fullName>
    </recommendedName>
</protein>
<dbReference type="Pfam" id="PF13246">
    <property type="entry name" value="Cation_ATPase"/>
    <property type="match status" value="1"/>
</dbReference>
<dbReference type="InterPro" id="IPR023214">
    <property type="entry name" value="HAD_sf"/>
</dbReference>
<comment type="subcellular location">
    <subcellularLocation>
        <location evidence="1">Membrane</location>
    </subcellularLocation>
</comment>
<dbReference type="SUPFAM" id="SSF56784">
    <property type="entry name" value="HAD-like"/>
    <property type="match status" value="1"/>
</dbReference>
<dbReference type="AlphaFoldDB" id="A0AAF1BCE0"/>
<dbReference type="GO" id="GO:0005886">
    <property type="term" value="C:plasma membrane"/>
    <property type="evidence" value="ECO:0007669"/>
    <property type="project" value="TreeGrafter"/>
</dbReference>
<evidence type="ECO:0000256" key="4">
    <source>
        <dbReference type="ARBA" id="ARBA00022989"/>
    </source>
</evidence>
<dbReference type="InterPro" id="IPR023299">
    <property type="entry name" value="ATPase_P-typ_cyto_dom_N"/>
</dbReference>
<gene>
    <name evidence="6" type="ORF">DCAR_0832296</name>
</gene>
<reference evidence="6" key="2">
    <citation type="submission" date="2022-03" db="EMBL/GenBank/DDBJ databases">
        <title>Draft title - Genomic analysis of global carrot germplasm unveils the trajectory of domestication and the origin of high carotenoid orange carrot.</title>
        <authorList>
            <person name="Iorizzo M."/>
            <person name="Ellison S."/>
            <person name="Senalik D."/>
            <person name="Macko-Podgorni A."/>
            <person name="Grzebelus D."/>
            <person name="Bostan H."/>
            <person name="Rolling W."/>
            <person name="Curaba J."/>
            <person name="Simon P."/>
        </authorList>
    </citation>
    <scope>NUCLEOTIDE SEQUENCE</scope>
    <source>
        <tissue evidence="6">Leaf</tissue>
    </source>
</reference>
<evidence type="ECO:0000256" key="2">
    <source>
        <dbReference type="ARBA" id="ARBA00022692"/>
    </source>
</evidence>
<keyword evidence="2" id="KW-0812">Transmembrane</keyword>
<keyword evidence="5" id="KW-0472">Membrane</keyword>
<dbReference type="Proteomes" id="UP000077755">
    <property type="component" value="Chromosome 8"/>
</dbReference>
<dbReference type="FunFam" id="3.40.1110.10:FF:000013">
    <property type="entry name" value="Calcium-transporting ATPase"/>
    <property type="match status" value="1"/>
</dbReference>
<dbReference type="GO" id="GO:0016887">
    <property type="term" value="F:ATP hydrolysis activity"/>
    <property type="evidence" value="ECO:0007669"/>
    <property type="project" value="InterPro"/>
</dbReference>
<evidence type="ECO:0000256" key="1">
    <source>
        <dbReference type="ARBA" id="ARBA00004370"/>
    </source>
</evidence>
<dbReference type="EMBL" id="CP093350">
    <property type="protein sequence ID" value="WOH12788.1"/>
    <property type="molecule type" value="Genomic_DNA"/>
</dbReference>
<evidence type="ECO:0000313" key="7">
    <source>
        <dbReference type="Proteomes" id="UP000077755"/>
    </source>
</evidence>
<dbReference type="InterPro" id="IPR036412">
    <property type="entry name" value="HAD-like_sf"/>
</dbReference>
<proteinExistence type="predicted"/>
<dbReference type="Gene3D" id="3.40.50.1000">
    <property type="entry name" value="HAD superfamily/HAD-like"/>
    <property type="match status" value="1"/>
</dbReference>
<evidence type="ECO:0000256" key="3">
    <source>
        <dbReference type="ARBA" id="ARBA00022842"/>
    </source>
</evidence>
<dbReference type="Gene3D" id="3.40.1110.10">
    <property type="entry name" value="Calcium-transporting ATPase, cytoplasmic domain N"/>
    <property type="match status" value="1"/>
</dbReference>
<dbReference type="PRINTS" id="PR00119">
    <property type="entry name" value="CATATPASE"/>
</dbReference>